<keyword evidence="2" id="KW-0418">Kinase</keyword>
<dbReference type="Gene3D" id="3.30.565.10">
    <property type="entry name" value="Histidine kinase-like ATPase, C-terminal domain"/>
    <property type="match status" value="1"/>
</dbReference>
<keyword evidence="5" id="KW-0812">Transmembrane</keyword>
<keyword evidence="8" id="KW-1185">Reference proteome</keyword>
<sequence>MQAQIDLSKVDSIHKNISNFKIVDSTKLAEAYYDLGHEYRLNYLTDSSYYYYNKAEKISRKLNRKLLLAKTLYGISAIQSDEKDYTGAEVTSFEAISLLENFKVSYEADICKSHVYNNLGISFNELGQFDKSIEYHKKALQLRKKLNDKNRVDNSLNNIGFVYKNLKQFDIALGFFNQILANVNLIKERPSFYALVLDNYANTLYESGKLTKLPDLYLKALSVSENFSVNNYNSIIINRHLAEYYHDKNQKDSALYYAYKAKDISEQYYNDDLLKSLKLLSEIEEGKASAKHLNAYVKLSDSLIKVERSTRDKLARIRFETNQIEQENVQIARERMWLLIISIVVIITSVLIYIVINQRNKNKELKFVQQQQEANEEIYNLMLSQNEGIEEARTLEKQRISEELHDGVLGRLFGTRLSLDSLNMNNSDEAIKTRSQYISELKTIEEDIRKVSHELNTDFVSGSGFIDIIKTLVENQTTVYNLDYNLNHEDVISWDKVSNKTKIHFYRIVQESLHNIYKHANATLVNIDFKLKNDKICLTLNDNGSGFDVNKTKSGIGLKNMNSRINEIEGTIHITSTKESGTTVTIEAPIALH</sequence>
<feature type="repeat" description="TPR" evidence="4">
    <location>
        <begin position="113"/>
        <end position="146"/>
    </location>
</feature>
<keyword evidence="4" id="KW-0802">TPR repeat</keyword>
<name>A0ABP9H7C1_9FLAO</name>
<dbReference type="SMART" id="SM00387">
    <property type="entry name" value="HATPase_c"/>
    <property type="match status" value="1"/>
</dbReference>
<dbReference type="PANTHER" id="PTHR24421">
    <property type="entry name" value="NITRATE/NITRITE SENSOR PROTEIN NARX-RELATED"/>
    <property type="match status" value="1"/>
</dbReference>
<dbReference type="InterPro" id="IPR003594">
    <property type="entry name" value="HATPase_dom"/>
</dbReference>
<dbReference type="SMART" id="SM00028">
    <property type="entry name" value="TPR"/>
    <property type="match status" value="5"/>
</dbReference>
<dbReference type="InterPro" id="IPR050482">
    <property type="entry name" value="Sensor_HK_TwoCompSys"/>
</dbReference>
<keyword evidence="1" id="KW-0808">Transferase</keyword>
<dbReference type="PROSITE" id="PS50005">
    <property type="entry name" value="TPR"/>
    <property type="match status" value="1"/>
</dbReference>
<dbReference type="PROSITE" id="PS50109">
    <property type="entry name" value="HIS_KIN"/>
    <property type="match status" value="1"/>
</dbReference>
<dbReference type="Gene3D" id="1.20.5.1930">
    <property type="match status" value="1"/>
</dbReference>
<evidence type="ECO:0000313" key="7">
    <source>
        <dbReference type="EMBL" id="GAA4962960.1"/>
    </source>
</evidence>
<dbReference type="InterPro" id="IPR036890">
    <property type="entry name" value="HATPase_C_sf"/>
</dbReference>
<feature type="transmembrane region" description="Helical" evidence="5">
    <location>
        <begin position="336"/>
        <end position="356"/>
    </location>
</feature>
<dbReference type="CDD" id="cd16917">
    <property type="entry name" value="HATPase_UhpB-NarQ-NarX-like"/>
    <property type="match status" value="1"/>
</dbReference>
<evidence type="ECO:0000313" key="8">
    <source>
        <dbReference type="Proteomes" id="UP001501692"/>
    </source>
</evidence>
<evidence type="ECO:0000256" key="4">
    <source>
        <dbReference type="PROSITE-ProRule" id="PRU00339"/>
    </source>
</evidence>
<keyword evidence="5" id="KW-1133">Transmembrane helix</keyword>
<keyword evidence="5" id="KW-0472">Membrane</keyword>
<evidence type="ECO:0000256" key="3">
    <source>
        <dbReference type="ARBA" id="ARBA00023012"/>
    </source>
</evidence>
<dbReference type="InterPro" id="IPR005467">
    <property type="entry name" value="His_kinase_dom"/>
</dbReference>
<protein>
    <recommendedName>
        <fullName evidence="6">Histidine kinase domain-containing protein</fullName>
    </recommendedName>
</protein>
<dbReference type="InterPro" id="IPR011990">
    <property type="entry name" value="TPR-like_helical_dom_sf"/>
</dbReference>
<reference evidence="8" key="1">
    <citation type="journal article" date="2019" name="Int. J. Syst. Evol. Microbiol.">
        <title>The Global Catalogue of Microorganisms (GCM) 10K type strain sequencing project: providing services to taxonomists for standard genome sequencing and annotation.</title>
        <authorList>
            <consortium name="The Broad Institute Genomics Platform"/>
            <consortium name="The Broad Institute Genome Sequencing Center for Infectious Disease"/>
            <person name="Wu L."/>
            <person name="Ma J."/>
        </authorList>
    </citation>
    <scope>NUCLEOTIDE SEQUENCE [LARGE SCALE GENOMIC DNA]</scope>
    <source>
        <strain evidence="8">JCM 18287</strain>
    </source>
</reference>
<dbReference type="Pfam" id="PF13424">
    <property type="entry name" value="TPR_12"/>
    <property type="match status" value="1"/>
</dbReference>
<dbReference type="Proteomes" id="UP001501692">
    <property type="component" value="Unassembled WGS sequence"/>
</dbReference>
<dbReference type="SUPFAM" id="SSF48452">
    <property type="entry name" value="TPR-like"/>
    <property type="match status" value="2"/>
</dbReference>
<dbReference type="InterPro" id="IPR011712">
    <property type="entry name" value="Sig_transdc_His_kin_sub3_dim/P"/>
</dbReference>
<keyword evidence="3" id="KW-0902">Two-component regulatory system</keyword>
<dbReference type="EMBL" id="BAABJK010000004">
    <property type="protein sequence ID" value="GAA4962960.1"/>
    <property type="molecule type" value="Genomic_DNA"/>
</dbReference>
<comment type="caution">
    <text evidence="7">The sequence shown here is derived from an EMBL/GenBank/DDBJ whole genome shotgun (WGS) entry which is preliminary data.</text>
</comment>
<evidence type="ECO:0000256" key="5">
    <source>
        <dbReference type="SAM" id="Phobius"/>
    </source>
</evidence>
<organism evidence="7 8">
    <name type="scientific">Algibacter aquimarinus</name>
    <dbReference type="NCBI Taxonomy" id="1136748"/>
    <lineage>
        <taxon>Bacteria</taxon>
        <taxon>Pseudomonadati</taxon>
        <taxon>Bacteroidota</taxon>
        <taxon>Flavobacteriia</taxon>
        <taxon>Flavobacteriales</taxon>
        <taxon>Flavobacteriaceae</taxon>
        <taxon>Algibacter</taxon>
    </lineage>
</organism>
<dbReference type="SUPFAM" id="SSF55874">
    <property type="entry name" value="ATPase domain of HSP90 chaperone/DNA topoisomerase II/histidine kinase"/>
    <property type="match status" value="1"/>
</dbReference>
<evidence type="ECO:0000256" key="1">
    <source>
        <dbReference type="ARBA" id="ARBA00022679"/>
    </source>
</evidence>
<evidence type="ECO:0000259" key="6">
    <source>
        <dbReference type="PROSITE" id="PS50109"/>
    </source>
</evidence>
<dbReference type="Pfam" id="PF07730">
    <property type="entry name" value="HisKA_3"/>
    <property type="match status" value="1"/>
</dbReference>
<dbReference type="Gene3D" id="1.25.40.10">
    <property type="entry name" value="Tetratricopeptide repeat domain"/>
    <property type="match status" value="1"/>
</dbReference>
<dbReference type="Pfam" id="PF02518">
    <property type="entry name" value="HATPase_c"/>
    <property type="match status" value="1"/>
</dbReference>
<accession>A0ABP9H7C1</accession>
<evidence type="ECO:0000256" key="2">
    <source>
        <dbReference type="ARBA" id="ARBA00022777"/>
    </source>
</evidence>
<proteinExistence type="predicted"/>
<feature type="domain" description="Histidine kinase" evidence="6">
    <location>
        <begin position="505"/>
        <end position="592"/>
    </location>
</feature>
<gene>
    <name evidence="7" type="ORF">GCM10023315_09090</name>
</gene>
<dbReference type="InterPro" id="IPR019734">
    <property type="entry name" value="TPR_rpt"/>
</dbReference>